<feature type="domain" description="Peptidase M61 catalytic" evidence="2">
    <location>
        <begin position="295"/>
        <end position="345"/>
    </location>
</feature>
<dbReference type="SUPFAM" id="SSF55486">
    <property type="entry name" value="Metalloproteases ('zincins'), catalytic domain"/>
    <property type="match status" value="1"/>
</dbReference>
<dbReference type="Gene3D" id="1.10.390.10">
    <property type="entry name" value="Neutral Protease Domain 2"/>
    <property type="match status" value="1"/>
</dbReference>
<dbReference type="RefSeq" id="WP_255038692.1">
    <property type="nucleotide sequence ID" value="NZ_RJUF01000180.1"/>
</dbReference>
<feature type="chain" id="PRO_5042123573" evidence="1">
    <location>
        <begin position="21"/>
        <end position="347"/>
    </location>
</feature>
<dbReference type="EMBL" id="RJUF01000180">
    <property type="protein sequence ID" value="MCP9765006.1"/>
    <property type="molecule type" value="Genomic_DNA"/>
</dbReference>
<evidence type="ECO:0000259" key="3">
    <source>
        <dbReference type="Pfam" id="PF17899"/>
    </source>
</evidence>
<protein>
    <submittedName>
        <fullName evidence="4">M61 family peptidase</fullName>
    </submittedName>
</protein>
<keyword evidence="1" id="KW-0732">Signal</keyword>
<dbReference type="InterPro" id="IPR027268">
    <property type="entry name" value="Peptidase_M4/M1_CTD_sf"/>
</dbReference>
<organism evidence="4 5">
    <name type="scientific">Lacihabitans soyangensis</name>
    <dbReference type="NCBI Taxonomy" id="869394"/>
    <lineage>
        <taxon>Bacteria</taxon>
        <taxon>Pseudomonadati</taxon>
        <taxon>Bacteroidota</taxon>
        <taxon>Cytophagia</taxon>
        <taxon>Cytophagales</taxon>
        <taxon>Leadbetterellaceae</taxon>
        <taxon>Lacihabitans</taxon>
    </lineage>
</organism>
<dbReference type="Pfam" id="PF05299">
    <property type="entry name" value="Peptidase_M61"/>
    <property type="match status" value="1"/>
</dbReference>
<feature type="signal peptide" evidence="1">
    <location>
        <begin position="1"/>
        <end position="20"/>
    </location>
</feature>
<comment type="caution">
    <text evidence="4">The sequence shown here is derived from an EMBL/GenBank/DDBJ whole genome shotgun (WGS) entry which is preliminary data.</text>
</comment>
<dbReference type="Pfam" id="PF17899">
    <property type="entry name" value="Peptidase_M61_N"/>
    <property type="match status" value="1"/>
</dbReference>
<evidence type="ECO:0000259" key="2">
    <source>
        <dbReference type="Pfam" id="PF05299"/>
    </source>
</evidence>
<accession>A0AAE3KW42</accession>
<evidence type="ECO:0000313" key="4">
    <source>
        <dbReference type="EMBL" id="MCP9765006.1"/>
    </source>
</evidence>
<dbReference type="Proteomes" id="UP001204144">
    <property type="component" value="Unassembled WGS sequence"/>
</dbReference>
<gene>
    <name evidence="4" type="ORF">EGI31_18890</name>
</gene>
<proteinExistence type="predicted"/>
<evidence type="ECO:0000256" key="1">
    <source>
        <dbReference type="SAM" id="SignalP"/>
    </source>
</evidence>
<keyword evidence="5" id="KW-1185">Reference proteome</keyword>
<sequence>MKSKNLAFLLLFLSFGTSYAISTYKSEPLKNTSMTYELSMPEPNTHYFEVKIELNLADKTEFKDFVDFKMATWTPGSYLIREYAKNVEGFEANSPKGRLKYQKTSKNTWRVFFGNTPKIEVKYRVYAYELSVRNAHLDDSHGYANGAAVFMFVKELMNQKSHLEVIPHKSFSKVSVALPMVSKNKFEVQDFDTLVDSPIEIGNQDIIEFESMGVKHTIANYSVKPLNYDKKQVSADYKKVVEAAASVFGGKHPCKEYLFIVHHAEGIGGGLEHLNSTTCQTSPGAYENRDKYIGFLGLIAHEYFHLWNVKRLRPVALGPFDYENENYTNMLWVSEGFTSYYQNDILR</sequence>
<name>A0AAE3KW42_9BACT</name>
<dbReference type="Gene3D" id="2.60.40.3650">
    <property type="match status" value="1"/>
</dbReference>
<reference evidence="4 5" key="1">
    <citation type="submission" date="2018-11" db="EMBL/GenBank/DDBJ databases">
        <title>Novel bacteria species description.</title>
        <authorList>
            <person name="Han J.-H."/>
        </authorList>
    </citation>
    <scope>NUCLEOTIDE SEQUENCE [LARGE SCALE GENOMIC DNA]</scope>
    <source>
        <strain evidence="4 5">KCTC23259</strain>
    </source>
</reference>
<feature type="domain" description="Peptidase M61 N-terminal" evidence="3">
    <location>
        <begin position="35"/>
        <end position="203"/>
    </location>
</feature>
<dbReference type="InterPro" id="IPR040756">
    <property type="entry name" value="Peptidase_M61_N"/>
</dbReference>
<dbReference type="AlphaFoldDB" id="A0AAE3KW42"/>
<dbReference type="InterPro" id="IPR007963">
    <property type="entry name" value="Peptidase_M61_catalytic"/>
</dbReference>
<evidence type="ECO:0000313" key="5">
    <source>
        <dbReference type="Proteomes" id="UP001204144"/>
    </source>
</evidence>